<dbReference type="InterPro" id="IPR001932">
    <property type="entry name" value="PPM-type_phosphatase-like_dom"/>
</dbReference>
<dbReference type="InterPro" id="IPR011623">
    <property type="entry name" value="7TMR_DISM_rcpt_extracell_dom1"/>
</dbReference>
<dbReference type="Pfam" id="PF07695">
    <property type="entry name" value="7TMR-DISM_7TM"/>
    <property type="match status" value="1"/>
</dbReference>
<accession>A1ZNQ0</accession>
<feature type="transmembrane region" description="Helical" evidence="2">
    <location>
        <begin position="239"/>
        <end position="262"/>
    </location>
</feature>
<dbReference type="Proteomes" id="UP000004095">
    <property type="component" value="Unassembled WGS sequence"/>
</dbReference>
<feature type="transmembrane region" description="Helical" evidence="2">
    <location>
        <begin position="327"/>
        <end position="344"/>
    </location>
</feature>
<feature type="chain" id="PRO_5002642326" evidence="3">
    <location>
        <begin position="19"/>
        <end position="671"/>
    </location>
</feature>
<sequence length="671" mass="76448">MRFCLVIFFGSLWGTLSAQTGLSVLSLHSPHQVTSLTPYIYFLKDDSQQLTLQEVVTNKFQSRFAPKTSKSPNYGRNGVVWLRFTLKGAKGKYLLELPQNALLGMVFFHPLPNGNYKKNKRSSFKEQKIKVPRALFEINLPDNAPHTFYIRCQSRQTLTIPLLVGSTYAFLSKNHKKNNFEGAFFGVMFIMFFYNLFIYLKVRDKSHLYYILYVTSFTIHISIRTGYAEEFLWPNHPEFNHYSFITNTLTMSFALLFARHFLKIKKYAPLMDKVISGGVYFLLLTLTIGFFNPSAALNLVLATTVVVTILLPVLGLVILPKYPLAKYYLLGWGGLLGSVLIGVLNSLEVIFLSIAPLQLIQIGVINEALMFSFALIERINHDRREKEEAQEAATQTMKIHNIVLEEEVKQRTKEIDFKNQQITQSITAAENIQQAMLPQEEDLAACFEHFFLLYKPKAIVSGDFYWVNKVNEEIILVVADCTGHGVQGAFMTLIGKTLLDKIILLEKITNPAKILERLHQDIVKSLKQEDTGNDQGMDAIVIATDTATPLQQFVFASAKVPLYYAKPRTGEVTILKGTSRYIGGKQRKQTPFVNQHIHLEKGDMMYMGSDGYKDQNNDHRQSLGTSNFLTLLSSVVHLPLKTQKQYLDDYLHTYMKDTTQRDDILIMGFKV</sequence>
<keyword evidence="2" id="KW-1133">Transmembrane helix</keyword>
<keyword evidence="3" id="KW-0732">Signal</keyword>
<evidence type="ECO:0000259" key="4">
    <source>
        <dbReference type="SMART" id="SM00331"/>
    </source>
</evidence>
<feature type="transmembrane region" description="Helical" evidence="2">
    <location>
        <begin position="297"/>
        <end position="320"/>
    </location>
</feature>
<dbReference type="AlphaFoldDB" id="A1ZNQ0"/>
<proteinExistence type="predicted"/>
<dbReference type="Gene3D" id="3.60.40.10">
    <property type="entry name" value="PPM-type phosphatase domain"/>
    <property type="match status" value="1"/>
</dbReference>
<feature type="transmembrane region" description="Helical" evidence="2">
    <location>
        <begin position="182"/>
        <end position="200"/>
    </location>
</feature>
<name>A1ZNQ0_MICM2</name>
<dbReference type="SMART" id="SM00331">
    <property type="entry name" value="PP2C_SIG"/>
    <property type="match status" value="1"/>
</dbReference>
<dbReference type="Pfam" id="PF07696">
    <property type="entry name" value="7TMR-DISMED2"/>
    <property type="match status" value="1"/>
</dbReference>
<dbReference type="Gene3D" id="2.60.40.2380">
    <property type="match status" value="1"/>
</dbReference>
<evidence type="ECO:0000313" key="6">
    <source>
        <dbReference type="Proteomes" id="UP000004095"/>
    </source>
</evidence>
<feature type="transmembrane region" description="Helical" evidence="2">
    <location>
        <begin position="274"/>
        <end position="291"/>
    </location>
</feature>
<keyword evidence="5" id="KW-0418">Kinase</keyword>
<keyword evidence="2" id="KW-0472">Membrane</keyword>
<dbReference type="InterPro" id="IPR011622">
    <property type="entry name" value="7TMR_DISM_rcpt_extracell_dom2"/>
</dbReference>
<dbReference type="GO" id="GO:0004674">
    <property type="term" value="F:protein serine/threonine kinase activity"/>
    <property type="evidence" value="ECO:0007669"/>
    <property type="project" value="UniProtKB-KW"/>
</dbReference>
<keyword evidence="5" id="KW-0723">Serine/threonine-protein kinase</keyword>
<keyword evidence="1" id="KW-0378">Hydrolase</keyword>
<dbReference type="InterPro" id="IPR036457">
    <property type="entry name" value="PPM-type-like_dom_sf"/>
</dbReference>
<dbReference type="RefSeq" id="WP_002698584.1">
    <property type="nucleotide sequence ID" value="NZ_AAWS01000019.1"/>
</dbReference>
<keyword evidence="2" id="KW-0812">Transmembrane</keyword>
<dbReference type="PANTHER" id="PTHR43156:SF9">
    <property type="entry name" value="HAMP DOMAIN-CONTAINING PROTEIN"/>
    <property type="match status" value="1"/>
</dbReference>
<keyword evidence="6" id="KW-1185">Reference proteome</keyword>
<feature type="domain" description="PPM-type phosphatase" evidence="4">
    <location>
        <begin position="442"/>
        <end position="671"/>
    </location>
</feature>
<dbReference type="GO" id="GO:0016791">
    <property type="term" value="F:phosphatase activity"/>
    <property type="evidence" value="ECO:0007669"/>
    <property type="project" value="TreeGrafter"/>
</dbReference>
<dbReference type="EMBL" id="AAWS01000019">
    <property type="protein sequence ID" value="EAY27939.1"/>
    <property type="molecule type" value="Genomic_DNA"/>
</dbReference>
<evidence type="ECO:0000313" key="5">
    <source>
        <dbReference type="EMBL" id="EAY27939.1"/>
    </source>
</evidence>
<organism evidence="5 6">
    <name type="scientific">Microscilla marina ATCC 23134</name>
    <dbReference type="NCBI Taxonomy" id="313606"/>
    <lineage>
        <taxon>Bacteria</taxon>
        <taxon>Pseudomonadati</taxon>
        <taxon>Bacteroidota</taxon>
        <taxon>Cytophagia</taxon>
        <taxon>Cytophagales</taxon>
        <taxon>Microscillaceae</taxon>
        <taxon>Microscilla</taxon>
    </lineage>
</organism>
<gene>
    <name evidence="5" type="ORF">M23134_02608</name>
</gene>
<dbReference type="eggNOG" id="COG2208">
    <property type="taxonomic scope" value="Bacteria"/>
</dbReference>
<dbReference type="PANTHER" id="PTHR43156">
    <property type="entry name" value="STAGE II SPORULATION PROTEIN E-RELATED"/>
    <property type="match status" value="1"/>
</dbReference>
<evidence type="ECO:0000256" key="3">
    <source>
        <dbReference type="SAM" id="SignalP"/>
    </source>
</evidence>
<evidence type="ECO:0000256" key="2">
    <source>
        <dbReference type="SAM" id="Phobius"/>
    </source>
</evidence>
<dbReference type="InterPro" id="IPR052016">
    <property type="entry name" value="Bact_Sigma-Reg"/>
</dbReference>
<feature type="signal peptide" evidence="3">
    <location>
        <begin position="1"/>
        <end position="18"/>
    </location>
</feature>
<dbReference type="Pfam" id="PF07228">
    <property type="entry name" value="SpoIIE"/>
    <property type="match status" value="1"/>
</dbReference>
<protein>
    <submittedName>
        <fullName evidence="5">Serine/threonine protein kinases</fullName>
    </submittedName>
</protein>
<reference evidence="5 6" key="1">
    <citation type="submission" date="2007-01" db="EMBL/GenBank/DDBJ databases">
        <authorList>
            <person name="Haygood M."/>
            <person name="Podell S."/>
            <person name="Anderson C."/>
            <person name="Hopkinson B."/>
            <person name="Roe K."/>
            <person name="Barbeau K."/>
            <person name="Gaasterland T."/>
            <person name="Ferriera S."/>
            <person name="Johnson J."/>
            <person name="Kravitz S."/>
            <person name="Beeson K."/>
            <person name="Sutton G."/>
            <person name="Rogers Y.-H."/>
            <person name="Friedman R."/>
            <person name="Frazier M."/>
            <person name="Venter J.C."/>
        </authorList>
    </citation>
    <scope>NUCLEOTIDE SEQUENCE [LARGE SCALE GENOMIC DNA]</scope>
    <source>
        <strain evidence="5 6">ATCC 23134</strain>
    </source>
</reference>
<dbReference type="OrthoDB" id="1120715at2"/>
<feature type="transmembrane region" description="Helical" evidence="2">
    <location>
        <begin position="207"/>
        <end position="227"/>
    </location>
</feature>
<evidence type="ECO:0000256" key="1">
    <source>
        <dbReference type="ARBA" id="ARBA00022801"/>
    </source>
</evidence>
<comment type="caution">
    <text evidence="5">The sequence shown here is derived from an EMBL/GenBank/DDBJ whole genome shotgun (WGS) entry which is preliminary data.</text>
</comment>
<keyword evidence="5" id="KW-0808">Transferase</keyword>